<organism evidence="3 4">
    <name type="scientific">Marinobacterium aestuarii</name>
    <dbReference type="NCBI Taxonomy" id="1821621"/>
    <lineage>
        <taxon>Bacteria</taxon>
        <taxon>Pseudomonadati</taxon>
        <taxon>Pseudomonadota</taxon>
        <taxon>Gammaproteobacteria</taxon>
        <taxon>Oceanospirillales</taxon>
        <taxon>Oceanospirillaceae</taxon>
        <taxon>Marinobacterium</taxon>
    </lineage>
</organism>
<dbReference type="Proteomes" id="UP000078070">
    <property type="component" value="Chromosome"/>
</dbReference>
<evidence type="ECO:0000313" key="3">
    <source>
        <dbReference type="EMBL" id="ANG63217.1"/>
    </source>
</evidence>
<name>A0A1A9EZA9_9GAMM</name>
<gene>
    <name evidence="3" type="ORF">A8C75_12520</name>
</gene>
<sequence length="82" mass="9345">MVQLKYVRPSGDTAQLIKQFWGIDIPVRTLGDYLKRWGFSPQKPLKKAWEQNPTLAKRGVSANQGARQSRERADYMEPPVSG</sequence>
<accession>A0A1A9EZA9</accession>
<feature type="region of interest" description="Disordered" evidence="1">
    <location>
        <begin position="51"/>
        <end position="82"/>
    </location>
</feature>
<proteinExistence type="predicted"/>
<dbReference type="KEGG" id="mars:A8C75_12520"/>
<dbReference type="InterPro" id="IPR025959">
    <property type="entry name" value="Winged_HTH_dom"/>
</dbReference>
<dbReference type="OrthoDB" id="6199461at2"/>
<dbReference type="AlphaFoldDB" id="A0A1A9EZA9"/>
<dbReference type="Pfam" id="PF13592">
    <property type="entry name" value="HTH_33"/>
    <property type="match status" value="1"/>
</dbReference>
<dbReference type="STRING" id="1821621.A8C75_12520"/>
<keyword evidence="4" id="KW-1185">Reference proteome</keyword>
<dbReference type="EMBL" id="CP015839">
    <property type="protein sequence ID" value="ANG63217.1"/>
    <property type="molecule type" value="Genomic_DNA"/>
</dbReference>
<feature type="domain" description="Winged helix-turn helix" evidence="2">
    <location>
        <begin position="13"/>
        <end position="53"/>
    </location>
</feature>
<evidence type="ECO:0000313" key="4">
    <source>
        <dbReference type="Proteomes" id="UP000078070"/>
    </source>
</evidence>
<evidence type="ECO:0000259" key="2">
    <source>
        <dbReference type="Pfam" id="PF13592"/>
    </source>
</evidence>
<protein>
    <recommendedName>
        <fullName evidence="2">Winged helix-turn helix domain-containing protein</fullName>
    </recommendedName>
</protein>
<reference evidence="3 4" key="2">
    <citation type="journal article" date="2018" name="Int. J. Syst. Evol. Microbiol.">
        <title>Marinobacterium aestuarii sp. nov., a benzene-degrading marine bacterium isolated from estuary sediment.</title>
        <authorList>
            <person name="Bae S.S."/>
            <person name="Jung J."/>
            <person name="Chung D."/>
            <person name="Baek K."/>
        </authorList>
    </citation>
    <scope>NUCLEOTIDE SEQUENCE [LARGE SCALE GENOMIC DNA]</scope>
    <source>
        <strain evidence="3 4">ST58-10</strain>
    </source>
</reference>
<evidence type="ECO:0000256" key="1">
    <source>
        <dbReference type="SAM" id="MobiDB-lite"/>
    </source>
</evidence>
<reference evidence="4" key="1">
    <citation type="submission" date="2016-05" db="EMBL/GenBank/DDBJ databases">
        <authorList>
            <person name="Baek K."/>
            <person name="Yang S.-J."/>
        </authorList>
    </citation>
    <scope>NUCLEOTIDE SEQUENCE [LARGE SCALE GENOMIC DNA]</scope>
    <source>
        <strain evidence="4">ST58-10</strain>
    </source>
</reference>